<dbReference type="RefSeq" id="WP_044189728.1">
    <property type="nucleotide sequence ID" value="NZ_JMCB01000006.1"/>
</dbReference>
<evidence type="ECO:0000259" key="7">
    <source>
        <dbReference type="PROSITE" id="PS51918"/>
    </source>
</evidence>
<dbReference type="SMART" id="SM00729">
    <property type="entry name" value="Elp3"/>
    <property type="match status" value="1"/>
</dbReference>
<dbReference type="OrthoDB" id="9782387at2"/>
<dbReference type="SUPFAM" id="SSF102114">
    <property type="entry name" value="Radical SAM enzymes"/>
    <property type="match status" value="1"/>
</dbReference>
<name>A0A085WM23_9BACT</name>
<dbReference type="GO" id="GO:0003824">
    <property type="term" value="F:catalytic activity"/>
    <property type="evidence" value="ECO:0007669"/>
    <property type="project" value="InterPro"/>
</dbReference>
<dbReference type="PANTHER" id="PTHR11228">
    <property type="entry name" value="RADICAL SAM DOMAIN PROTEIN"/>
    <property type="match status" value="1"/>
</dbReference>
<dbReference type="Pfam" id="PF13186">
    <property type="entry name" value="SPASM"/>
    <property type="match status" value="1"/>
</dbReference>
<evidence type="ECO:0000256" key="3">
    <source>
        <dbReference type="ARBA" id="ARBA00022691"/>
    </source>
</evidence>
<dbReference type="InterPro" id="IPR058240">
    <property type="entry name" value="rSAM_sf"/>
</dbReference>
<dbReference type="InterPro" id="IPR050377">
    <property type="entry name" value="Radical_SAM_PqqE_MftC-like"/>
</dbReference>
<dbReference type="SFLD" id="SFLDG01067">
    <property type="entry name" value="SPASM/twitch_domain_containing"/>
    <property type="match status" value="1"/>
</dbReference>
<evidence type="ECO:0000256" key="1">
    <source>
        <dbReference type="ARBA" id="ARBA00001966"/>
    </source>
</evidence>
<comment type="caution">
    <text evidence="8">The sequence shown here is derived from an EMBL/GenBank/DDBJ whole genome shotgun (WGS) entry which is preliminary data.</text>
</comment>
<keyword evidence="5" id="KW-0408">Iron</keyword>
<dbReference type="InterPro" id="IPR023885">
    <property type="entry name" value="4Fe4S-binding_SPASM_dom"/>
</dbReference>
<evidence type="ECO:0000256" key="6">
    <source>
        <dbReference type="ARBA" id="ARBA00023014"/>
    </source>
</evidence>
<dbReference type="PANTHER" id="PTHR11228:SF7">
    <property type="entry name" value="PQQA PEPTIDE CYCLASE"/>
    <property type="match status" value="1"/>
</dbReference>
<comment type="cofactor">
    <cofactor evidence="1">
        <name>[4Fe-4S] cluster</name>
        <dbReference type="ChEBI" id="CHEBI:49883"/>
    </cofactor>
</comment>
<dbReference type="InterPro" id="IPR006638">
    <property type="entry name" value="Elp3/MiaA/NifB-like_rSAM"/>
</dbReference>
<dbReference type="GO" id="GO:0006783">
    <property type="term" value="P:heme biosynthetic process"/>
    <property type="evidence" value="ECO:0007669"/>
    <property type="project" value="TreeGrafter"/>
</dbReference>
<evidence type="ECO:0000313" key="9">
    <source>
        <dbReference type="Proteomes" id="UP000028725"/>
    </source>
</evidence>
<dbReference type="EMBL" id="JMCB01000006">
    <property type="protein sequence ID" value="KFE68736.1"/>
    <property type="molecule type" value="Genomic_DNA"/>
</dbReference>
<protein>
    <submittedName>
        <fullName evidence="8">Radical SAM domain heme biosynthesis protein</fullName>
    </submittedName>
</protein>
<dbReference type="PROSITE" id="PS51918">
    <property type="entry name" value="RADICAL_SAM"/>
    <property type="match status" value="1"/>
</dbReference>
<keyword evidence="3" id="KW-0949">S-adenosyl-L-methionine</keyword>
<dbReference type="GO" id="GO:0051539">
    <property type="term" value="F:4 iron, 4 sulfur cluster binding"/>
    <property type="evidence" value="ECO:0007669"/>
    <property type="project" value="UniProtKB-KW"/>
</dbReference>
<organism evidence="8 9">
    <name type="scientific">Hyalangium minutum</name>
    <dbReference type="NCBI Taxonomy" id="394096"/>
    <lineage>
        <taxon>Bacteria</taxon>
        <taxon>Pseudomonadati</taxon>
        <taxon>Myxococcota</taxon>
        <taxon>Myxococcia</taxon>
        <taxon>Myxococcales</taxon>
        <taxon>Cystobacterineae</taxon>
        <taxon>Archangiaceae</taxon>
        <taxon>Hyalangium</taxon>
    </lineage>
</organism>
<evidence type="ECO:0000256" key="2">
    <source>
        <dbReference type="ARBA" id="ARBA00022485"/>
    </source>
</evidence>
<dbReference type="AlphaFoldDB" id="A0A085WM23"/>
<evidence type="ECO:0000256" key="4">
    <source>
        <dbReference type="ARBA" id="ARBA00022723"/>
    </source>
</evidence>
<dbReference type="SFLD" id="SFLDG01386">
    <property type="entry name" value="main_SPASM_domain-containing"/>
    <property type="match status" value="1"/>
</dbReference>
<keyword evidence="4" id="KW-0479">Metal-binding</keyword>
<keyword evidence="6" id="KW-0411">Iron-sulfur</keyword>
<gene>
    <name evidence="8" type="ORF">DB31_7973</name>
</gene>
<evidence type="ECO:0000313" key="8">
    <source>
        <dbReference type="EMBL" id="KFE68736.1"/>
    </source>
</evidence>
<accession>A0A085WM23</accession>
<dbReference type="InterPro" id="IPR017200">
    <property type="entry name" value="PqqE-like"/>
</dbReference>
<dbReference type="InterPro" id="IPR013785">
    <property type="entry name" value="Aldolase_TIM"/>
</dbReference>
<dbReference type="Proteomes" id="UP000028725">
    <property type="component" value="Unassembled WGS sequence"/>
</dbReference>
<dbReference type="GO" id="GO:0046872">
    <property type="term" value="F:metal ion binding"/>
    <property type="evidence" value="ECO:0007669"/>
    <property type="project" value="UniProtKB-KW"/>
</dbReference>
<dbReference type="SFLD" id="SFLDS00029">
    <property type="entry name" value="Radical_SAM"/>
    <property type="match status" value="1"/>
</dbReference>
<evidence type="ECO:0000256" key="5">
    <source>
        <dbReference type="ARBA" id="ARBA00023004"/>
    </source>
</evidence>
<dbReference type="PIRSF" id="PIRSF037420">
    <property type="entry name" value="PQQ_syn_pqqE"/>
    <property type="match status" value="1"/>
</dbReference>
<sequence length="339" mass="37857">MSLAELRRDARFAAGLVARRPFQVLVQVTNRCNATCSFCDFWPNGAHPREELTADDFRKLSAELAKIGTFLISIEGGEPFVRQDLVEIVRAFGEHHVPLLYTNGWFVTEEKVKALFAAGLAQVGVSIDYSEAARHDAKRGLKGGTERAWQAVDLFRKHAPHGNRQVHVMTVLMRDNQNDLEALLKQSAAHDVGHCLTLISTQGYRRGKDSPDGVPDVSLSPQLLSLWKQYPHFRMFRDYLGSVDTFLADRSQLPACQAGTQSFNIDHLGNVSPCIEKIDRRFGNVRDEPLAAILQRMREGGTARGCQDCWTLCRGFNQSLGQGGTLKGWMDLSTRMRSA</sequence>
<keyword evidence="9" id="KW-1185">Reference proteome</keyword>
<dbReference type="STRING" id="394096.DB31_7973"/>
<dbReference type="CDD" id="cd01335">
    <property type="entry name" value="Radical_SAM"/>
    <property type="match status" value="1"/>
</dbReference>
<dbReference type="Pfam" id="PF04055">
    <property type="entry name" value="Radical_SAM"/>
    <property type="match status" value="1"/>
</dbReference>
<reference evidence="8 9" key="1">
    <citation type="submission" date="2014-04" db="EMBL/GenBank/DDBJ databases">
        <title>Genome assembly of Hyalangium minutum DSM 14724.</title>
        <authorList>
            <person name="Sharma G."/>
            <person name="Subramanian S."/>
        </authorList>
    </citation>
    <scope>NUCLEOTIDE SEQUENCE [LARGE SCALE GENOMIC DNA]</scope>
    <source>
        <strain evidence="8 9">DSM 14724</strain>
    </source>
</reference>
<proteinExistence type="predicted"/>
<dbReference type="InterPro" id="IPR007197">
    <property type="entry name" value="rSAM"/>
</dbReference>
<feature type="domain" description="Radical SAM core" evidence="7">
    <location>
        <begin position="18"/>
        <end position="237"/>
    </location>
</feature>
<keyword evidence="2" id="KW-0004">4Fe-4S</keyword>
<dbReference type="Gene3D" id="3.20.20.70">
    <property type="entry name" value="Aldolase class I"/>
    <property type="match status" value="1"/>
</dbReference>
<dbReference type="CDD" id="cd21109">
    <property type="entry name" value="SPASM"/>
    <property type="match status" value="1"/>
</dbReference>